<feature type="signal peptide" evidence="2">
    <location>
        <begin position="1"/>
        <end position="23"/>
    </location>
</feature>
<dbReference type="InterPro" id="IPR036259">
    <property type="entry name" value="MFS_trans_sf"/>
</dbReference>
<comment type="caution">
    <text evidence="3">The sequence shown here is derived from an EMBL/GenBank/DDBJ whole genome shotgun (WGS) entry which is preliminary data.</text>
</comment>
<dbReference type="Gramene" id="TVU30530">
    <property type="protein sequence ID" value="TVU30530"/>
    <property type="gene ID" value="EJB05_22160"/>
</dbReference>
<keyword evidence="2" id="KW-0732">Signal</keyword>
<keyword evidence="1" id="KW-0472">Membrane</keyword>
<protein>
    <submittedName>
        <fullName evidence="3">Uncharacterized protein</fullName>
    </submittedName>
</protein>
<dbReference type="EMBL" id="RWGY01000011">
    <property type="protein sequence ID" value="TVU30530.1"/>
    <property type="molecule type" value="Genomic_DNA"/>
</dbReference>
<feature type="chain" id="PRO_5023826646" evidence="2">
    <location>
        <begin position="24"/>
        <end position="135"/>
    </location>
</feature>
<name>A0A5J9V5D4_9POAL</name>
<evidence type="ECO:0000256" key="1">
    <source>
        <dbReference type="SAM" id="Phobius"/>
    </source>
</evidence>
<reference evidence="3 4" key="1">
    <citation type="journal article" date="2019" name="Sci. Rep.">
        <title>A high-quality genome of Eragrostis curvula grass provides insights into Poaceae evolution and supports new strategies to enhance forage quality.</title>
        <authorList>
            <person name="Carballo J."/>
            <person name="Santos B.A.C.M."/>
            <person name="Zappacosta D."/>
            <person name="Garbus I."/>
            <person name="Selva J.P."/>
            <person name="Gallo C.A."/>
            <person name="Diaz A."/>
            <person name="Albertini E."/>
            <person name="Caccamo M."/>
            <person name="Echenique V."/>
        </authorList>
    </citation>
    <scope>NUCLEOTIDE SEQUENCE [LARGE SCALE GENOMIC DNA]</scope>
    <source>
        <strain evidence="4">cv. Victoria</strain>
        <tissue evidence="3">Leaf</tissue>
    </source>
</reference>
<gene>
    <name evidence="3" type="ORF">EJB05_22160</name>
</gene>
<dbReference type="Proteomes" id="UP000324897">
    <property type="component" value="Chromosome 1"/>
</dbReference>
<accession>A0A5J9V5D4</accession>
<feature type="non-terminal residue" evidence="3">
    <location>
        <position position="1"/>
    </location>
</feature>
<organism evidence="3 4">
    <name type="scientific">Eragrostis curvula</name>
    <name type="common">weeping love grass</name>
    <dbReference type="NCBI Taxonomy" id="38414"/>
    <lineage>
        <taxon>Eukaryota</taxon>
        <taxon>Viridiplantae</taxon>
        <taxon>Streptophyta</taxon>
        <taxon>Embryophyta</taxon>
        <taxon>Tracheophyta</taxon>
        <taxon>Spermatophyta</taxon>
        <taxon>Magnoliopsida</taxon>
        <taxon>Liliopsida</taxon>
        <taxon>Poales</taxon>
        <taxon>Poaceae</taxon>
        <taxon>PACMAD clade</taxon>
        <taxon>Chloridoideae</taxon>
        <taxon>Eragrostideae</taxon>
        <taxon>Eragrostidinae</taxon>
        <taxon>Eragrostis</taxon>
    </lineage>
</organism>
<dbReference type="OrthoDB" id="1719989at2759"/>
<dbReference type="AlphaFoldDB" id="A0A5J9V5D4"/>
<keyword evidence="4" id="KW-1185">Reference proteome</keyword>
<keyword evidence="1" id="KW-0812">Transmembrane</keyword>
<evidence type="ECO:0000313" key="4">
    <source>
        <dbReference type="Proteomes" id="UP000324897"/>
    </source>
</evidence>
<evidence type="ECO:0000256" key="2">
    <source>
        <dbReference type="SAM" id="SignalP"/>
    </source>
</evidence>
<evidence type="ECO:0000313" key="3">
    <source>
        <dbReference type="EMBL" id="TVU30530.1"/>
    </source>
</evidence>
<proteinExistence type="predicted"/>
<sequence>MQGFGILFGAVVALTVSAGFGSSYPTPSYEANPAASLVTEAADYVWRVILMFGTVPAALIARDEKRAAADVSKVLNTTVIVEDDAGAPTSSRGGNEWGLFSKQFARRYDLHLLATASTLFEAVDGVDVEEQQMSM</sequence>
<keyword evidence="1" id="KW-1133">Transmembrane helix</keyword>
<dbReference type="Gene3D" id="1.20.1250.20">
    <property type="entry name" value="MFS general substrate transporter like domains"/>
    <property type="match status" value="1"/>
</dbReference>
<feature type="transmembrane region" description="Helical" evidence="1">
    <location>
        <begin position="45"/>
        <end position="61"/>
    </location>
</feature>